<evidence type="ECO:0000313" key="6">
    <source>
        <dbReference type="EMBL" id="SHE47554.1"/>
    </source>
</evidence>
<dbReference type="Pfam" id="PF00356">
    <property type="entry name" value="LacI"/>
    <property type="match status" value="1"/>
</dbReference>
<organism evidence="5 7">
    <name type="scientific">Devosia limi DSM 17137</name>
    <dbReference type="NCBI Taxonomy" id="1121477"/>
    <lineage>
        <taxon>Bacteria</taxon>
        <taxon>Pseudomonadati</taxon>
        <taxon>Pseudomonadota</taxon>
        <taxon>Alphaproteobacteria</taxon>
        <taxon>Hyphomicrobiales</taxon>
        <taxon>Devosiaceae</taxon>
        <taxon>Devosia</taxon>
    </lineage>
</organism>
<dbReference type="SUPFAM" id="SSF53822">
    <property type="entry name" value="Periplasmic binding protein-like I"/>
    <property type="match status" value="1"/>
</dbReference>
<dbReference type="PATRIC" id="fig|1121477.3.peg.151"/>
<reference evidence="6 8" key="2">
    <citation type="submission" date="2016-11" db="EMBL/GenBank/DDBJ databases">
        <authorList>
            <person name="Jaros S."/>
            <person name="Januszkiewicz K."/>
            <person name="Wedrychowicz H."/>
        </authorList>
    </citation>
    <scope>NUCLEOTIDE SEQUENCE [LARGE SCALE GENOMIC DNA]</scope>
    <source>
        <strain evidence="6 8">DSM 17137</strain>
    </source>
</reference>
<proteinExistence type="predicted"/>
<gene>
    <name evidence="6" type="ORF">SAMN02745223_00488</name>
    <name evidence="5" type="ORF">VW29_17010</name>
</gene>
<dbReference type="OrthoDB" id="5171752at2"/>
<dbReference type="Proteomes" id="UP000033608">
    <property type="component" value="Unassembled WGS sequence"/>
</dbReference>
<dbReference type="GO" id="GO:0003700">
    <property type="term" value="F:DNA-binding transcription factor activity"/>
    <property type="evidence" value="ECO:0007669"/>
    <property type="project" value="TreeGrafter"/>
</dbReference>
<dbReference type="STRING" id="1121477.SAMN02745223_00488"/>
<dbReference type="RefSeq" id="WP_046136458.1">
    <property type="nucleotide sequence ID" value="NZ_FQVC01000001.1"/>
</dbReference>
<name>A0A0F5LEB8_9HYPH</name>
<evidence type="ECO:0000313" key="7">
    <source>
        <dbReference type="Proteomes" id="UP000033608"/>
    </source>
</evidence>
<accession>A0A0F5LEB8</accession>
<dbReference type="PANTHER" id="PTHR30146:SF109">
    <property type="entry name" value="HTH-TYPE TRANSCRIPTIONAL REGULATOR GALS"/>
    <property type="match status" value="1"/>
</dbReference>
<evidence type="ECO:0000256" key="3">
    <source>
        <dbReference type="ARBA" id="ARBA00023163"/>
    </source>
</evidence>
<dbReference type="CDD" id="cd01392">
    <property type="entry name" value="HTH_LacI"/>
    <property type="match status" value="1"/>
</dbReference>
<dbReference type="GO" id="GO:0000976">
    <property type="term" value="F:transcription cis-regulatory region binding"/>
    <property type="evidence" value="ECO:0007669"/>
    <property type="project" value="TreeGrafter"/>
</dbReference>
<dbReference type="InterPro" id="IPR028082">
    <property type="entry name" value="Peripla_BP_I"/>
</dbReference>
<keyword evidence="1" id="KW-0805">Transcription regulation</keyword>
<protein>
    <submittedName>
        <fullName evidence="6">Transcriptional regulator, LacI family</fullName>
    </submittedName>
</protein>
<keyword evidence="3" id="KW-0804">Transcription</keyword>
<dbReference type="SMART" id="SM00354">
    <property type="entry name" value="HTH_LACI"/>
    <property type="match status" value="1"/>
</dbReference>
<evidence type="ECO:0000313" key="5">
    <source>
        <dbReference type="EMBL" id="KKB80698.1"/>
    </source>
</evidence>
<dbReference type="InterPro" id="IPR010982">
    <property type="entry name" value="Lambda_DNA-bd_dom_sf"/>
</dbReference>
<dbReference type="Proteomes" id="UP000184533">
    <property type="component" value="Unassembled WGS sequence"/>
</dbReference>
<evidence type="ECO:0000256" key="1">
    <source>
        <dbReference type="ARBA" id="ARBA00023015"/>
    </source>
</evidence>
<dbReference type="EMBL" id="FQVC01000001">
    <property type="protein sequence ID" value="SHE47554.1"/>
    <property type="molecule type" value="Genomic_DNA"/>
</dbReference>
<feature type="domain" description="HTH lacI-type" evidence="4">
    <location>
        <begin position="2"/>
        <end position="56"/>
    </location>
</feature>
<dbReference type="EMBL" id="LAJF01000101">
    <property type="protein sequence ID" value="KKB80698.1"/>
    <property type="molecule type" value="Genomic_DNA"/>
</dbReference>
<dbReference type="PANTHER" id="PTHR30146">
    <property type="entry name" value="LACI-RELATED TRANSCRIPTIONAL REPRESSOR"/>
    <property type="match status" value="1"/>
</dbReference>
<keyword evidence="7" id="KW-1185">Reference proteome</keyword>
<dbReference type="AlphaFoldDB" id="A0A0F5LEB8"/>
<dbReference type="InterPro" id="IPR000843">
    <property type="entry name" value="HTH_LacI"/>
</dbReference>
<dbReference type="Gene3D" id="1.10.260.40">
    <property type="entry name" value="lambda repressor-like DNA-binding domains"/>
    <property type="match status" value="1"/>
</dbReference>
<dbReference type="Gene3D" id="3.40.50.2300">
    <property type="match status" value="2"/>
</dbReference>
<sequence length="334" mass="36973">MTTIRKVAELAGVSTATVSRTLAHPDQVRKETRDLVLDAIRTVGFVPNRQAVDFRRRSTKNVVLLVRDITNPFYLEIYRGIEELAFANGYRVLMGDARGDNERVLRYVDMVRNRQADGLILMMGWLPAELTDANMPTTVVALEMLADYNFPAVAVDNRKGARIAVEHLLALGHRRIAYVGGPARLQMSTDRYQGYVDALVAAGIAPDADLTLPGDFHLAAGRAAVRHLHERQIDYTAIFLSNDEMAVGAVNELRSLGRRVPDDVSVIGFDDVDFALSSDPPLTSVRQPRLEVGRRAMQMMVDLLSGKKLTTRLYEADVELVVRSSTAPVSTKKA</sequence>
<dbReference type="Pfam" id="PF13377">
    <property type="entry name" value="Peripla_BP_3"/>
    <property type="match status" value="1"/>
</dbReference>
<dbReference type="InterPro" id="IPR046335">
    <property type="entry name" value="LacI/GalR-like_sensor"/>
</dbReference>
<keyword evidence="2" id="KW-0238">DNA-binding</keyword>
<evidence type="ECO:0000256" key="2">
    <source>
        <dbReference type="ARBA" id="ARBA00023125"/>
    </source>
</evidence>
<dbReference type="PROSITE" id="PS50932">
    <property type="entry name" value="HTH_LACI_2"/>
    <property type="match status" value="1"/>
</dbReference>
<dbReference type="SUPFAM" id="SSF47413">
    <property type="entry name" value="lambda repressor-like DNA-binding domains"/>
    <property type="match status" value="1"/>
</dbReference>
<reference evidence="5 7" key="1">
    <citation type="submission" date="2015-03" db="EMBL/GenBank/DDBJ databases">
        <authorList>
            <person name="Hassan Y.I."/>
            <person name="Lepp D."/>
            <person name="Zhou T."/>
        </authorList>
    </citation>
    <scope>NUCLEOTIDE SEQUENCE [LARGE SCALE GENOMIC DNA]</scope>
    <source>
        <strain evidence="5 7">DSM 17137</strain>
    </source>
</reference>
<evidence type="ECO:0000313" key="8">
    <source>
        <dbReference type="Proteomes" id="UP000184533"/>
    </source>
</evidence>
<evidence type="ECO:0000259" key="4">
    <source>
        <dbReference type="PROSITE" id="PS50932"/>
    </source>
</evidence>
<dbReference type="CDD" id="cd06284">
    <property type="entry name" value="PBP1_LacI-like"/>
    <property type="match status" value="1"/>
</dbReference>